<dbReference type="Pfam" id="PF13424">
    <property type="entry name" value="TPR_12"/>
    <property type="match status" value="1"/>
</dbReference>
<dbReference type="InterPro" id="IPR027523">
    <property type="entry name" value="CLU_prot"/>
</dbReference>
<feature type="non-terminal residue" evidence="3">
    <location>
        <position position="1"/>
    </location>
</feature>
<reference evidence="3 4" key="1">
    <citation type="journal article" date="2014" name="Am. J. Bot.">
        <title>Genome assembly and annotation for red clover (Trifolium pratense; Fabaceae).</title>
        <authorList>
            <person name="Istvanek J."/>
            <person name="Jaros M."/>
            <person name="Krenek A."/>
            <person name="Repkova J."/>
        </authorList>
    </citation>
    <scope>NUCLEOTIDE SEQUENCE [LARGE SCALE GENOMIC DNA]</scope>
    <source>
        <strain evidence="4">cv. Tatra</strain>
        <tissue evidence="3">Young leaves</tissue>
    </source>
</reference>
<dbReference type="CDD" id="cd15466">
    <property type="entry name" value="CLU-central"/>
    <property type="match status" value="1"/>
</dbReference>
<evidence type="ECO:0000259" key="2">
    <source>
        <dbReference type="Pfam" id="PF12807"/>
    </source>
</evidence>
<gene>
    <name evidence="3" type="ORF">L195_g014401</name>
</gene>
<evidence type="ECO:0000256" key="1">
    <source>
        <dbReference type="PROSITE-ProRule" id="PRU00339"/>
    </source>
</evidence>
<sequence>IAADEDNVRKVSQYLTDVVLPKFVQDLCTLEVSPMDGQTLTEALHAHGINVRYIGKVAGGTKHLPHLWDLCNNEIVVRSAKHVIKDLLRDTEDHDLAAAISHFLNCLFGSCQAFGGKLITNLTQSKTHKKACPEHAGHRSPGKNSKGHVRWNGRASLRKTQPSYMNMSSDTLWSEIQEFATVKYEFELPEDARSRIKKISVLRNLCLKVGITLAARKYDLSSSTPFQTSDVFDLRPVVKHSVPSCSEAKELVETGKLQLAEVTGPMHREVANCSRYLAMVLYHAGDMAGAIMQQHKELIINERCLGLDHPDTAHRHLLFYSSSLFICIISWGHIILYSFSFLHSCCSYVEPNCYGNMALFYHGLNQTELALRHMSRALLLLSLSSGPDHPDVAATYINVAMMYQDIGKMNTALRYLQEALKKNERLLGEEHIQTAVCYHALAIAFNCMGA</sequence>
<dbReference type="GO" id="GO:0005737">
    <property type="term" value="C:cytoplasm"/>
    <property type="evidence" value="ECO:0007669"/>
    <property type="project" value="TreeGrafter"/>
</dbReference>
<dbReference type="AlphaFoldDB" id="A0A2K3PQU2"/>
<dbReference type="InterPro" id="IPR019734">
    <property type="entry name" value="TPR_rpt"/>
</dbReference>
<dbReference type="InterPro" id="IPR033646">
    <property type="entry name" value="CLU-central"/>
</dbReference>
<keyword evidence="1" id="KW-0802">TPR repeat</keyword>
<feature type="domain" description="CLU central" evidence="2">
    <location>
        <begin position="32"/>
        <end position="219"/>
    </location>
</feature>
<comment type="caution">
    <text evidence="3">The sequence shown here is derived from an EMBL/GenBank/DDBJ whole genome shotgun (WGS) entry which is preliminary data.</text>
</comment>
<dbReference type="InterPro" id="IPR011990">
    <property type="entry name" value="TPR-like_helical_dom_sf"/>
</dbReference>
<dbReference type="Pfam" id="PF13374">
    <property type="entry name" value="TPR_10"/>
    <property type="match status" value="1"/>
</dbReference>
<evidence type="ECO:0000313" key="3">
    <source>
        <dbReference type="EMBL" id="PNY17653.1"/>
    </source>
</evidence>
<protein>
    <submittedName>
        <fullName evidence="3">Protein KIAA0668</fullName>
    </submittedName>
</protein>
<dbReference type="PANTHER" id="PTHR12601">
    <property type="entry name" value="EUKARYOTIC TRANSLATION INITIATION FACTOR 3 SUBUNIT EIF-3"/>
    <property type="match status" value="1"/>
</dbReference>
<feature type="non-terminal residue" evidence="3">
    <location>
        <position position="450"/>
    </location>
</feature>
<dbReference type="SUPFAM" id="SSF48452">
    <property type="entry name" value="TPR-like"/>
    <property type="match status" value="1"/>
</dbReference>
<dbReference type="EMBL" id="ASHM01009552">
    <property type="protein sequence ID" value="PNY17653.1"/>
    <property type="molecule type" value="Genomic_DNA"/>
</dbReference>
<name>A0A2K3PQU2_TRIPR</name>
<dbReference type="Gene3D" id="1.25.40.10">
    <property type="entry name" value="Tetratricopeptide repeat domain"/>
    <property type="match status" value="2"/>
</dbReference>
<proteinExistence type="predicted"/>
<evidence type="ECO:0000313" key="4">
    <source>
        <dbReference type="Proteomes" id="UP000236291"/>
    </source>
</evidence>
<reference evidence="3 4" key="2">
    <citation type="journal article" date="2017" name="Front. Plant Sci.">
        <title>Gene Classification and Mining of Molecular Markers Useful in Red Clover (Trifolium pratense) Breeding.</title>
        <authorList>
            <person name="Istvanek J."/>
            <person name="Dluhosova J."/>
            <person name="Dluhos P."/>
            <person name="Patkova L."/>
            <person name="Nedelnik J."/>
            <person name="Repkova J."/>
        </authorList>
    </citation>
    <scope>NUCLEOTIDE SEQUENCE [LARGE SCALE GENOMIC DNA]</scope>
    <source>
        <strain evidence="4">cv. Tatra</strain>
        <tissue evidence="3">Young leaves</tissue>
    </source>
</reference>
<dbReference type="Pfam" id="PF12807">
    <property type="entry name" value="eIF3_p135"/>
    <property type="match status" value="1"/>
</dbReference>
<accession>A0A2K3PQU2</accession>
<dbReference type="ExpressionAtlas" id="A0A2K3PQU2">
    <property type="expression patterns" value="baseline"/>
</dbReference>
<dbReference type="PROSITE" id="PS50005">
    <property type="entry name" value="TPR"/>
    <property type="match status" value="1"/>
</dbReference>
<dbReference type="PANTHER" id="PTHR12601:SF6">
    <property type="entry name" value="CLUSTERED MITOCHONDRIA PROTEIN HOMOLOG"/>
    <property type="match status" value="1"/>
</dbReference>
<dbReference type="Proteomes" id="UP000236291">
    <property type="component" value="Unassembled WGS sequence"/>
</dbReference>
<feature type="repeat" description="TPR" evidence="1">
    <location>
        <begin position="393"/>
        <end position="426"/>
    </location>
</feature>
<dbReference type="STRING" id="57577.A0A2K3PQU2"/>
<organism evidence="3 4">
    <name type="scientific">Trifolium pratense</name>
    <name type="common">Red clover</name>
    <dbReference type="NCBI Taxonomy" id="57577"/>
    <lineage>
        <taxon>Eukaryota</taxon>
        <taxon>Viridiplantae</taxon>
        <taxon>Streptophyta</taxon>
        <taxon>Embryophyta</taxon>
        <taxon>Tracheophyta</taxon>
        <taxon>Spermatophyta</taxon>
        <taxon>Magnoliopsida</taxon>
        <taxon>eudicotyledons</taxon>
        <taxon>Gunneridae</taxon>
        <taxon>Pentapetalae</taxon>
        <taxon>rosids</taxon>
        <taxon>fabids</taxon>
        <taxon>Fabales</taxon>
        <taxon>Fabaceae</taxon>
        <taxon>Papilionoideae</taxon>
        <taxon>50 kb inversion clade</taxon>
        <taxon>NPAAA clade</taxon>
        <taxon>Hologalegina</taxon>
        <taxon>IRL clade</taxon>
        <taxon>Trifolieae</taxon>
        <taxon>Trifolium</taxon>
    </lineage>
</organism>
<dbReference type="SMART" id="SM00028">
    <property type="entry name" value="TPR"/>
    <property type="match status" value="2"/>
</dbReference>